<evidence type="ECO:0000313" key="1">
    <source>
        <dbReference type="EMBL" id="HIZ37923.1"/>
    </source>
</evidence>
<evidence type="ECO:0000313" key="2">
    <source>
        <dbReference type="Proteomes" id="UP000824037"/>
    </source>
</evidence>
<organism evidence="1 2">
    <name type="scientific">Candidatus Ruania gallistercoris</name>
    <dbReference type="NCBI Taxonomy" id="2838746"/>
    <lineage>
        <taxon>Bacteria</taxon>
        <taxon>Bacillati</taxon>
        <taxon>Actinomycetota</taxon>
        <taxon>Actinomycetes</taxon>
        <taxon>Micrococcales</taxon>
        <taxon>Ruaniaceae</taxon>
        <taxon>Ruania</taxon>
    </lineage>
</organism>
<dbReference type="Proteomes" id="UP000824037">
    <property type="component" value="Unassembled WGS sequence"/>
</dbReference>
<sequence length="138" mass="15009">MGQEVSFDLDTAVQQMTAIDEVAKDIKKIEEQFHNVTSRQVPADWTHETGAVGFANQFRATGSGLGRALLTLQKDMVEMYEELHETINEFVANDEEKQARYNALVIKYNLKDIADNLTTAGAAAGAMVGGAGGRTMAV</sequence>
<gene>
    <name evidence="1" type="ORF">H9815_19265</name>
</gene>
<protein>
    <submittedName>
        <fullName evidence="1">Uncharacterized protein</fullName>
    </submittedName>
</protein>
<reference evidence="1" key="1">
    <citation type="journal article" date="2021" name="PeerJ">
        <title>Extensive microbial diversity within the chicken gut microbiome revealed by metagenomics and culture.</title>
        <authorList>
            <person name="Gilroy R."/>
            <person name="Ravi A."/>
            <person name="Getino M."/>
            <person name="Pursley I."/>
            <person name="Horton D.L."/>
            <person name="Alikhan N.F."/>
            <person name="Baker D."/>
            <person name="Gharbi K."/>
            <person name="Hall N."/>
            <person name="Watson M."/>
            <person name="Adriaenssens E.M."/>
            <person name="Foster-Nyarko E."/>
            <person name="Jarju S."/>
            <person name="Secka A."/>
            <person name="Antonio M."/>
            <person name="Oren A."/>
            <person name="Chaudhuri R.R."/>
            <person name="La Ragione R."/>
            <person name="Hildebrand F."/>
            <person name="Pallen M.J."/>
        </authorList>
    </citation>
    <scope>NUCLEOTIDE SEQUENCE</scope>
    <source>
        <strain evidence="1">ChiGjej4B4-7305</strain>
    </source>
</reference>
<comment type="caution">
    <text evidence="1">The sequence shown here is derived from an EMBL/GenBank/DDBJ whole genome shotgun (WGS) entry which is preliminary data.</text>
</comment>
<name>A0A9D2EI48_9MICO</name>
<dbReference type="AlphaFoldDB" id="A0A9D2EI48"/>
<accession>A0A9D2EI48</accession>
<reference evidence="1" key="2">
    <citation type="submission" date="2021-04" db="EMBL/GenBank/DDBJ databases">
        <authorList>
            <person name="Gilroy R."/>
        </authorList>
    </citation>
    <scope>NUCLEOTIDE SEQUENCE</scope>
    <source>
        <strain evidence="1">ChiGjej4B4-7305</strain>
    </source>
</reference>
<dbReference type="EMBL" id="DXBY01000328">
    <property type="protein sequence ID" value="HIZ37923.1"/>
    <property type="molecule type" value="Genomic_DNA"/>
</dbReference>
<proteinExistence type="predicted"/>